<keyword evidence="1" id="KW-0812">Transmembrane</keyword>
<keyword evidence="1" id="KW-1133">Transmembrane helix</keyword>
<dbReference type="Proteomes" id="UP001059596">
    <property type="component" value="Unassembled WGS sequence"/>
</dbReference>
<dbReference type="AlphaFoldDB" id="A0A9P9YNJ2"/>
<evidence type="ECO:0000313" key="2">
    <source>
        <dbReference type="EMBL" id="KAI8040003.1"/>
    </source>
</evidence>
<comment type="caution">
    <text evidence="2">The sequence shown here is derived from an EMBL/GenBank/DDBJ whole genome shotgun (WGS) entry which is preliminary data.</text>
</comment>
<keyword evidence="3" id="KW-1185">Reference proteome</keyword>
<keyword evidence="1" id="KW-0472">Membrane</keyword>
<evidence type="ECO:0000313" key="3">
    <source>
        <dbReference type="Proteomes" id="UP001059596"/>
    </source>
</evidence>
<evidence type="ECO:0000256" key="1">
    <source>
        <dbReference type="SAM" id="Phobius"/>
    </source>
</evidence>
<proteinExistence type="predicted"/>
<accession>A0A9P9YNJ2</accession>
<feature type="transmembrane region" description="Helical" evidence="1">
    <location>
        <begin position="43"/>
        <end position="65"/>
    </location>
</feature>
<sequence>MLQLQLLMHLHLQCVRFVCWLVVVVGVGGGALPTLFINTYAALIAASLPDLVVLLLVARIVVVLCRMRMRSRRRGHQLLLLLLLLLDVVRMHAPQVVVDHRSLLLAERADATVAVAIAHADIVGIPVPLILGHLAGDWLARLHKVRHSGP</sequence>
<feature type="transmembrane region" description="Helical" evidence="1">
    <location>
        <begin position="113"/>
        <end position="136"/>
    </location>
</feature>
<protein>
    <submittedName>
        <fullName evidence="2">Uncharacterized protein</fullName>
    </submittedName>
</protein>
<feature type="transmembrane region" description="Helical" evidence="1">
    <location>
        <begin position="77"/>
        <end position="93"/>
    </location>
</feature>
<feature type="transmembrane region" description="Helical" evidence="1">
    <location>
        <begin position="17"/>
        <end position="37"/>
    </location>
</feature>
<gene>
    <name evidence="2" type="ORF">M5D96_007428</name>
</gene>
<dbReference type="EMBL" id="JAMKOV010000005">
    <property type="protein sequence ID" value="KAI8040003.1"/>
    <property type="molecule type" value="Genomic_DNA"/>
</dbReference>
<reference evidence="2" key="1">
    <citation type="journal article" date="2023" name="Genome Biol. Evol.">
        <title>Long-read-based Genome Assembly of Drosophila gunungcola Reveals Fewer Chemosensory Genes in Flower-breeding Species.</title>
        <authorList>
            <person name="Negi A."/>
            <person name="Liao B.Y."/>
            <person name="Yeh S.D."/>
        </authorList>
    </citation>
    <scope>NUCLEOTIDE SEQUENCE</scope>
    <source>
        <strain evidence="2">Sukarami</strain>
    </source>
</reference>
<organism evidence="2 3">
    <name type="scientific">Drosophila gunungcola</name>
    <name type="common">fruit fly</name>
    <dbReference type="NCBI Taxonomy" id="103775"/>
    <lineage>
        <taxon>Eukaryota</taxon>
        <taxon>Metazoa</taxon>
        <taxon>Ecdysozoa</taxon>
        <taxon>Arthropoda</taxon>
        <taxon>Hexapoda</taxon>
        <taxon>Insecta</taxon>
        <taxon>Pterygota</taxon>
        <taxon>Neoptera</taxon>
        <taxon>Endopterygota</taxon>
        <taxon>Diptera</taxon>
        <taxon>Brachycera</taxon>
        <taxon>Muscomorpha</taxon>
        <taxon>Ephydroidea</taxon>
        <taxon>Drosophilidae</taxon>
        <taxon>Drosophila</taxon>
        <taxon>Sophophora</taxon>
    </lineage>
</organism>
<name>A0A9P9YNJ2_9MUSC</name>